<organism evidence="1">
    <name type="scientific">Tanacetum cinerariifolium</name>
    <name type="common">Dalmatian daisy</name>
    <name type="synonym">Chrysanthemum cinerariifolium</name>
    <dbReference type="NCBI Taxonomy" id="118510"/>
    <lineage>
        <taxon>Eukaryota</taxon>
        <taxon>Viridiplantae</taxon>
        <taxon>Streptophyta</taxon>
        <taxon>Embryophyta</taxon>
        <taxon>Tracheophyta</taxon>
        <taxon>Spermatophyta</taxon>
        <taxon>Magnoliopsida</taxon>
        <taxon>eudicotyledons</taxon>
        <taxon>Gunneridae</taxon>
        <taxon>Pentapetalae</taxon>
        <taxon>asterids</taxon>
        <taxon>campanulids</taxon>
        <taxon>Asterales</taxon>
        <taxon>Asteraceae</taxon>
        <taxon>Asteroideae</taxon>
        <taxon>Anthemideae</taxon>
        <taxon>Anthemidinae</taxon>
        <taxon>Tanacetum</taxon>
    </lineage>
</organism>
<gene>
    <name evidence="1" type="ORF">Tci_061093</name>
</gene>
<dbReference type="EMBL" id="BKCJ010009891">
    <property type="protein sequence ID" value="GEU89115.1"/>
    <property type="molecule type" value="Genomic_DNA"/>
</dbReference>
<name>A0A6L2NWV0_TANCI</name>
<comment type="caution">
    <text evidence="1">The sequence shown here is derived from an EMBL/GenBank/DDBJ whole genome shotgun (WGS) entry which is preliminary data.</text>
</comment>
<accession>A0A6L2NWV0</accession>
<sequence length="72" mass="8432">MYKIAVKLSFPHSFHLHLTLSHTCGTSVCKLSKPCPVWLPVHWDKIVIVVINEVRVSEYEKWMTTISWSETY</sequence>
<dbReference type="AlphaFoldDB" id="A0A6L2NWV0"/>
<evidence type="ECO:0000313" key="1">
    <source>
        <dbReference type="EMBL" id="GEU89115.1"/>
    </source>
</evidence>
<proteinExistence type="predicted"/>
<reference evidence="1" key="1">
    <citation type="journal article" date="2019" name="Sci. Rep.">
        <title>Draft genome of Tanacetum cinerariifolium, the natural source of mosquito coil.</title>
        <authorList>
            <person name="Yamashiro T."/>
            <person name="Shiraishi A."/>
            <person name="Satake H."/>
            <person name="Nakayama K."/>
        </authorList>
    </citation>
    <scope>NUCLEOTIDE SEQUENCE</scope>
</reference>
<protein>
    <submittedName>
        <fullName evidence="1">Uncharacterized protein</fullName>
    </submittedName>
</protein>